<dbReference type="Gene3D" id="2.40.10.10">
    <property type="entry name" value="Trypsin-like serine proteases"/>
    <property type="match status" value="1"/>
</dbReference>
<proteinExistence type="predicted"/>
<dbReference type="Pfam" id="PF13573">
    <property type="entry name" value="SprB"/>
    <property type="match status" value="34"/>
</dbReference>
<dbReference type="Gene3D" id="2.60.40.740">
    <property type="match status" value="12"/>
</dbReference>
<evidence type="ECO:0000313" key="1">
    <source>
        <dbReference type="EMBL" id="CAA6799071.1"/>
    </source>
</evidence>
<name>A0A6S6RZ01_9BACT</name>
<dbReference type="Pfam" id="PF13585">
    <property type="entry name" value="CHU_C"/>
    <property type="match status" value="1"/>
</dbReference>
<dbReference type="NCBIfam" id="TIGR04131">
    <property type="entry name" value="Bac_Flav_CTERM"/>
    <property type="match status" value="1"/>
</dbReference>
<accession>A0A6S6RZ01</accession>
<dbReference type="InterPro" id="IPR026341">
    <property type="entry name" value="T9SS_type_B"/>
</dbReference>
<dbReference type="InterPro" id="IPR043504">
    <property type="entry name" value="Peptidase_S1_PA_chymotrypsin"/>
</dbReference>
<gene>
    <name evidence="1" type="ORF">HELGO_WM10309</name>
</gene>
<dbReference type="InterPro" id="IPR025667">
    <property type="entry name" value="SprB_repeat"/>
</dbReference>
<dbReference type="EMBL" id="CACVAQ010000020">
    <property type="protein sequence ID" value="CAA6799071.1"/>
    <property type="molecule type" value="Genomic_DNA"/>
</dbReference>
<protein>
    <submittedName>
        <fullName evidence="1">Internalin, putative</fullName>
    </submittedName>
</protein>
<sequence length="4267" mass="425402">MGAYDFLWSDGQTTATATDLAANTLYQVTVTDDNGCTGVANITLSQAASAVDVGTSITSDFNGRDISCVGASDGAALATGSGGTGSYSFDWGTTTNANLTNVVAGTYTVTVTDSLGCQDTASVTLVDPPVLTASITSQSNVLCKGDTTGSATVTVSGGTGVYTYIWSDGSTTATNNNLPSGTHTVTTSDVNSCTITTTVIITEPALALTVASIIIDSTVSCNGGSDGGITAIGAGGTGAYSFVWDNGAANASITGINVGTYCVTITDANGCTVDTCVIMTEPTPVVATISGSTNVSCFGDSTGTATAVGSGGTELGAYDFLWSDGQTTATATDLAANTLYQVTVTDDNGCTGVTSILLAQPLSAVTAAATVNTNYNGQDVSCNGEADGEISVAGSGGSQFTVNDPYTYNWSTSASNDTLTVGAGTYTVTITDSLGCAAVATVTVNEPALLTAAIAAGQTNVACFGDSTGQATVDATGGTVVGNYAYAWDNGVAAALNGNLLAGVQCVTVTDANGCFATTCVTITEPSSAILVANATINANVSCNGGNDGEVTVTPAGGTPATTGYNFTWAGLPQTTGNVTGLSAGTYCVTITDSLGCAIDTCLIITEPVPVTATITNVNNIGCFGDSTGTATVTGGGGNALGAYTFLWDANAGNQTTATATGLAANTAYCVTVTDDNGCTATTCVTLTQPTLLTVSGSEVTPVFCAGESNGTIQATATGGSGTLNYTWDATTGGATTDTVAGLAAGVYCVTVTDSLGCVATTCVTLTEPAGVTLTATSVIDIVCRGDSTGEITVAATGGAGGFNFQWDAAAGNSTTSTVAGLTAGTYCVMVTDIRGCTDSICVTLGEPVTAVDVTASVISNFNGSQIQCFGDSSGVAVAVTTGGTVATDYQYAWTITSQISDTAVGLPDGTFCVTVTDDFGCTDTACVTIIEPTPVVGTVTATTNVACLGDCTGSATVTGSGGIGSTYTYLWDAAAGNQTTATATNLCTGLYGVTVSDVNGCVGVTTVSISEPNTAIQAIAIISSNFSGQDVSCNNAFDGEATASAVGGTPGYTFQWNGAASGQNTAIATGLGASTLYCVTITDAAGCIDSACVTLTQPTAITPTIDTTINVACFGDSTGAATVSAIGGVAPYTFVWDAATGNQTTATAIGLAAGSYTVTVIDANLCQGAAVVVVGQPAGLLDVNAVVTSSFAGGTALQCFGDSSGTALATISGGTGPYTQIWGHGPTTLGVNNLSDGTYCITVMDSLGCMDTACVTLSQPTQVAVSLVSTSDASCNGGCDGAATVTTTGGLPGYTYLWDAAAGSQTTATATGLCVGVYEVSATDANGCIGTFNVTISEPATTVVASANVTSDYNGTQVSCIGASDGQATGSAVGGTGTYTYVWTTGAITDTLDGVMAGAYCVTVSDANGCSDVACVTITEPSQVTATISTTNNVACLGDSTGSATVTAIGGTAGYTYLWGTNAGSQSTATAINLTAGSYVVTVTDANGCTSQAIAIISQPNTALVAGATITNNVQCFGDSSGAAQVAAIGGTAPYSIVWDHGPTTTAVTGLPDGTYCAIVTDAGGCMDTACVTLLEPTTVVASVTTTSADCRGAATGTATVTAGGGTPGVSGYTYLWNDGQTTATATGLSAALSPYSVTITDGNGCTTTASAIITEPATSVNTALVVLSNYNGAQVSCNGSSDAIVGVTLSGGTSPYTYLWSNGSISDTLTGVGAGGHCVTVTDANGCSDIACITVTEPSIVTATIASTTNVACFGQCTGTATVSGTGGTENGTYNVLWDANAGSQTTATAINLCAGSYNVTITDDNGCQAVTTVIITQPSNGLTTTITATSNFNGQQISCAGASDGDLMATVTGGTGAGTYTFAWVSNPSTTNVATGLSAAGNPHCVIITDGNGCVDTACFNLVDPTPLTASNTQTNVSCNAGTNGTATVIPTGGTGAYTYLWDATAASQTTATATGLAVGSYCVTVTDANGCQVISCLNITEPTLLTTTATIASNYNGVNVSCNGSNDGIVFATPTGGTLPYTYAWSTIGAGLADTMTNASAGQVILIVTDSLGCTATDTVVLTQPTPITASITASTDATCNGQCDGTATATGTGGTVTTGYTFLWSATASSQTTATASNLCAGTHTVTVTDNNGCANVTSVIITEPLLGVSASATVTSNFSGQDVSCNGVCDGTATALGSGGTVTTGYTYLWDANAGNQVTDTAFNLCAGIYTVTISDNGGCSNTAVVTITEPASIAATISSSVSVSCGGGADGQATVTGSGGTTTITGYTYLWDATAGNQTTATATNLPGGVAINVTVTDNNGCSDVATVTLAQPANTLLVNPVVTSDYNGQDISCTTVCDGAAEVQVTGGIPGYNITWSTGATVDSISGLCAGTYQVTVTDNGGCTIVDSVEVTEPAVLTAGVITQNNVSCTGGADACVEIGALGGTPGYTYAIQAGVTQANNGLFCNLAVGTYTVTVTDLNFCLTTVGVTITEPAALPTTTVSVTSNYNGQDVSCFGACDGILTATPSGGTAPYSYSWSGTTQVTQTVTGMCAGTYSVLITDSLGCTASSVVTITNPAQLTGVVTNTVDALCFGDSTGAASFTVTGGTAPYTYSAGGNSVTTVNTSATVNGLVAAGYTGLITDANGCTVSVPFIISSPTQLIATATATSLYQNGSVISCAGACDGAATAVGIGGVPGSTYNFLWSSSAGGQTTFTATDLCTGLHTVSITDQNGCIAVDTVVLVEPLQLAATSTQVDVNCFGDSTGSIQMTANGGTPVYTYTLGTTTNLTGLFTDLTAGTYCITVRDTNGCSIIECVTINQTIQLQTATFVTSNFNGAQTSCFSSADGVARVNVTGGQATYNYQWSTTPVQTTQVATGLMGGTYFVTVTDNLGCTAIDSVVVTPADSLILNVTDTVHVACFGQPTGSFTVAANGGVGPYMYSFDGGITFTNTVQYTNLPANMIGAGYCVIVRDNNGCETTTCININEPTQLQGLADSLIMVSCFGGADGMIAVTGVGGTTPYLYSFNGGSFDTTRIFNGLSAQNYTINIQDANGCIFSMTNQIITQPAELILTVDTLRNPTCTGQCDGVIELSALDGTPGYEFSIDGVNYQTSGIFSGLCAGGYTVYVRDAQGCIISRTVFLVQPTPVVANAAVTSFYPTGSNIQFNVSCFGTCDGTAVATPTGGTASAAGTYTYQWSVGGATTAAVTGLCANTVYTVTVTDANGCTNVDSVILTTPTQLAGVFTQVTPETCAGDDNGVIVVTATSGTGAGSYTYDIGNGPVTNGVFTNLAGSLTGTSYSVTISDANGCTAVLDTLIFEPSSVTILATSGATSNYNGFDISCFGAADGELTVVHTGGTTPISYLWSVNSGAQTTAVATNLRAGTYCVTVTDANGCAVDTCMTLTQPTPLTMTATTDSAGCTGATGGGVAAIPTGGTGTYTYAIDSTGTGPSVFGTDSTWSNLTAGTYVIYVQDANGCGPVQQIVTVGQGAPIVATTNVLTPYNGQQISCNGATDATATVTATGGTVGGVFFTYLWDANAGSQPTSTATGLGAGTYFVTITDTVSNCIEVVSVTVVEPTAVTLSTDTIVNVGCNGTATGAIQVTATGGTPGYTYSMSLGAAGTNTTGIFTTLSAGTYDVYAIDANGCGDTISVTIGNASLIAIDLDSVNISCSSLIDGQVTAAVTGGTPFVTGFGYTVSWTGPSGPIAGTDTLLNVAAGTYTMTVLDAAGCTQTASTTVLAPAAILVTATNVIPATCGDSSGVITLTGSGGPSILDGITGAYEFSLDGGTTFSRGSNPFTFTNLASGSYQIVIRDTNNISCIDVETIDLGSNSDITGTTTTTNETCYLDADGTATALATSPSGGFTYQWFSDQNGIVFNVNQTATGLAGNVFDVDGNGTIDTAFTYFVIVTDANLCTDTFPAYLDRPDTLSVTANLVQDVSCFEGNDGAVTATVDGRDSSAVTYAWNNGATTSFVNDINTMGMDSMAVIVMITDSVGCMSSDTVFVSQPSQPVIGAYTGNTISCAGNSDGVVSIDSVVGGTAPYLYSFGAIGPYGSDAILSQGLAAGVYTIYTQDVNGCIDSTENIIIRDTINYIVTAFMDQTINMGETVDLYGTVNSLGIDSSLVTWSKLDPNTGIMDVVFTGATALEGYTPDTFFTDMQFVLSLNNGCGDSSIVTIEVNQEQTVYVPNAFSPNGDGTNDIFTVYGSNDVSRVKSLMVFDRWGELVHMGEDFAPNSIDPNNGWDGTFRGKAMNPAVFVYFVEVELTNGETVIRKGDVTLVR</sequence>
<reference evidence="1" key="1">
    <citation type="submission" date="2020-01" db="EMBL/GenBank/DDBJ databases">
        <authorList>
            <person name="Meier V. D."/>
            <person name="Meier V D."/>
        </authorList>
    </citation>
    <scope>NUCLEOTIDE SEQUENCE</scope>
    <source>
        <strain evidence="1">HLG_WM_MAG_10</strain>
    </source>
</reference>
<organism evidence="1">
    <name type="scientific">uncultured Aureispira sp</name>
    <dbReference type="NCBI Taxonomy" id="1331704"/>
    <lineage>
        <taxon>Bacteria</taxon>
        <taxon>Pseudomonadati</taxon>
        <taxon>Bacteroidota</taxon>
        <taxon>Saprospiria</taxon>
        <taxon>Saprospirales</taxon>
        <taxon>Saprospiraceae</taxon>
        <taxon>Aureispira</taxon>
        <taxon>environmental samples</taxon>
    </lineage>
</organism>